<keyword evidence="3" id="KW-1185">Reference proteome</keyword>
<gene>
    <name evidence="2" type="ORF">QTP70_012845</name>
</gene>
<evidence type="ECO:0000313" key="2">
    <source>
        <dbReference type="EMBL" id="KAK3551100.1"/>
    </source>
</evidence>
<dbReference type="Proteomes" id="UP001274896">
    <property type="component" value="Unassembled WGS sequence"/>
</dbReference>
<reference evidence="2" key="1">
    <citation type="submission" date="2023-06" db="EMBL/GenBank/DDBJ databases">
        <title>Male Hemibagrus guttatus genome.</title>
        <authorList>
            <person name="Bian C."/>
        </authorList>
    </citation>
    <scope>NUCLEOTIDE SEQUENCE</scope>
    <source>
        <strain evidence="2">Male_cb2023</strain>
        <tissue evidence="2">Muscle</tissue>
    </source>
</reference>
<protein>
    <submittedName>
        <fullName evidence="2">Uncharacterized protein</fullName>
    </submittedName>
</protein>
<sequence>MARRPSNLKELELIAKYEWAKIPVETCKKLTSSLSQHQSLEVEDVEEEVEKKEKKEEEEEVENVLEGRI</sequence>
<proteinExistence type="predicted"/>
<evidence type="ECO:0000256" key="1">
    <source>
        <dbReference type="SAM" id="MobiDB-lite"/>
    </source>
</evidence>
<accession>A0AAE0V9J3</accession>
<dbReference type="AlphaFoldDB" id="A0AAE0V9J3"/>
<organism evidence="2 3">
    <name type="scientific">Hemibagrus guttatus</name>
    <dbReference type="NCBI Taxonomy" id="175788"/>
    <lineage>
        <taxon>Eukaryota</taxon>
        <taxon>Metazoa</taxon>
        <taxon>Chordata</taxon>
        <taxon>Craniata</taxon>
        <taxon>Vertebrata</taxon>
        <taxon>Euteleostomi</taxon>
        <taxon>Actinopterygii</taxon>
        <taxon>Neopterygii</taxon>
        <taxon>Teleostei</taxon>
        <taxon>Ostariophysi</taxon>
        <taxon>Siluriformes</taxon>
        <taxon>Bagridae</taxon>
        <taxon>Hemibagrus</taxon>
    </lineage>
</organism>
<feature type="region of interest" description="Disordered" evidence="1">
    <location>
        <begin position="35"/>
        <end position="69"/>
    </location>
</feature>
<dbReference type="EMBL" id="JAUCMX010000003">
    <property type="protein sequence ID" value="KAK3551100.1"/>
    <property type="molecule type" value="Genomic_DNA"/>
</dbReference>
<evidence type="ECO:0000313" key="3">
    <source>
        <dbReference type="Proteomes" id="UP001274896"/>
    </source>
</evidence>
<name>A0AAE0V9J3_9TELE</name>
<comment type="caution">
    <text evidence="2">The sequence shown here is derived from an EMBL/GenBank/DDBJ whole genome shotgun (WGS) entry which is preliminary data.</text>
</comment>